<evidence type="ECO:0000313" key="2">
    <source>
        <dbReference type="EMBL" id="MED6209414.1"/>
    </source>
</evidence>
<dbReference type="EMBL" id="JASCZI010242070">
    <property type="protein sequence ID" value="MED6209414.1"/>
    <property type="molecule type" value="Genomic_DNA"/>
</dbReference>
<accession>A0ABU6YJE7</accession>
<protein>
    <submittedName>
        <fullName evidence="2">Uncharacterized protein</fullName>
    </submittedName>
</protein>
<dbReference type="Proteomes" id="UP001341840">
    <property type="component" value="Unassembled WGS sequence"/>
</dbReference>
<gene>
    <name evidence="2" type="ORF">PIB30_054422</name>
</gene>
<comment type="caution">
    <text evidence="2">The sequence shown here is derived from an EMBL/GenBank/DDBJ whole genome shotgun (WGS) entry which is preliminary data.</text>
</comment>
<dbReference type="InterPro" id="IPR004252">
    <property type="entry name" value="Probable_transposase_24"/>
</dbReference>
<evidence type="ECO:0000313" key="3">
    <source>
        <dbReference type="Proteomes" id="UP001341840"/>
    </source>
</evidence>
<sequence length="151" mass="16731">MLMHAQGELMRMIGEGSLDIASDLTPRKNAVNRSKQLYTHTGGSKSLARRRDEESCQQGRDVSRGEVWMMTHKKVDGSYIHEDAQAICEKIMDIEQRDESSRLLSQNDSLAQVLGEEHPGRVRGMGFGAIPSRLFGRNSQQTGGGAQAQET</sequence>
<feature type="region of interest" description="Disordered" evidence="1">
    <location>
        <begin position="115"/>
        <end position="151"/>
    </location>
</feature>
<reference evidence="2 3" key="1">
    <citation type="journal article" date="2023" name="Plants (Basel)">
        <title>Bridging the Gap: Combining Genomics and Transcriptomics Approaches to Understand Stylosanthes scabra, an Orphan Legume from the Brazilian Caatinga.</title>
        <authorList>
            <person name="Ferreira-Neto J.R.C."/>
            <person name="da Silva M.D."/>
            <person name="Binneck E."/>
            <person name="de Melo N.F."/>
            <person name="da Silva R.H."/>
            <person name="de Melo A.L.T.M."/>
            <person name="Pandolfi V."/>
            <person name="Bustamante F.O."/>
            <person name="Brasileiro-Vidal A.C."/>
            <person name="Benko-Iseppon A.M."/>
        </authorList>
    </citation>
    <scope>NUCLEOTIDE SEQUENCE [LARGE SCALE GENOMIC DNA]</scope>
    <source>
        <tissue evidence="2">Leaves</tissue>
    </source>
</reference>
<name>A0ABU6YJE7_9FABA</name>
<feature type="compositionally biased region" description="Gly residues" evidence="1">
    <location>
        <begin position="142"/>
        <end position="151"/>
    </location>
</feature>
<proteinExistence type="predicted"/>
<keyword evidence="3" id="KW-1185">Reference proteome</keyword>
<dbReference type="Pfam" id="PF03004">
    <property type="entry name" value="Transposase_24"/>
    <property type="match status" value="1"/>
</dbReference>
<evidence type="ECO:0000256" key="1">
    <source>
        <dbReference type="SAM" id="MobiDB-lite"/>
    </source>
</evidence>
<organism evidence="2 3">
    <name type="scientific">Stylosanthes scabra</name>
    <dbReference type="NCBI Taxonomy" id="79078"/>
    <lineage>
        <taxon>Eukaryota</taxon>
        <taxon>Viridiplantae</taxon>
        <taxon>Streptophyta</taxon>
        <taxon>Embryophyta</taxon>
        <taxon>Tracheophyta</taxon>
        <taxon>Spermatophyta</taxon>
        <taxon>Magnoliopsida</taxon>
        <taxon>eudicotyledons</taxon>
        <taxon>Gunneridae</taxon>
        <taxon>Pentapetalae</taxon>
        <taxon>rosids</taxon>
        <taxon>fabids</taxon>
        <taxon>Fabales</taxon>
        <taxon>Fabaceae</taxon>
        <taxon>Papilionoideae</taxon>
        <taxon>50 kb inversion clade</taxon>
        <taxon>dalbergioids sensu lato</taxon>
        <taxon>Dalbergieae</taxon>
        <taxon>Pterocarpus clade</taxon>
        <taxon>Stylosanthes</taxon>
    </lineage>
</organism>
<feature type="region of interest" description="Disordered" evidence="1">
    <location>
        <begin position="36"/>
        <end position="61"/>
    </location>
</feature>